<organism evidence="1 2">
    <name type="scientific">Candidatus Sulfuritelmatomonas gaucii</name>
    <dbReference type="NCBI Taxonomy" id="2043161"/>
    <lineage>
        <taxon>Bacteria</taxon>
        <taxon>Pseudomonadati</taxon>
        <taxon>Acidobacteriota</taxon>
        <taxon>Terriglobia</taxon>
        <taxon>Terriglobales</taxon>
        <taxon>Acidobacteriaceae</taxon>
        <taxon>Candidatus Sulfuritelmatomonas</taxon>
    </lineage>
</organism>
<reference evidence="2" key="1">
    <citation type="submission" date="2018-02" db="EMBL/GenBank/DDBJ databases">
        <authorList>
            <person name="Hausmann B."/>
        </authorList>
    </citation>
    <scope>NUCLEOTIDE SEQUENCE [LARGE SCALE GENOMIC DNA]</scope>
    <source>
        <strain evidence="2">Peat soil MAG SbA5</strain>
    </source>
</reference>
<evidence type="ECO:0000313" key="1">
    <source>
        <dbReference type="EMBL" id="SPE32460.1"/>
    </source>
</evidence>
<accession>A0A2N9MAG1</accession>
<dbReference type="OrthoDB" id="117636at2"/>
<gene>
    <name evidence="1" type="ORF">SBA5_980030</name>
</gene>
<dbReference type="AlphaFoldDB" id="A0A2N9MAG1"/>
<evidence type="ECO:0008006" key="3">
    <source>
        <dbReference type="Google" id="ProtNLM"/>
    </source>
</evidence>
<dbReference type="EMBL" id="OKRB01000161">
    <property type="protein sequence ID" value="SPE32460.1"/>
    <property type="molecule type" value="Genomic_DNA"/>
</dbReference>
<proteinExistence type="predicted"/>
<evidence type="ECO:0000313" key="2">
    <source>
        <dbReference type="Proteomes" id="UP000239735"/>
    </source>
</evidence>
<protein>
    <recommendedName>
        <fullName evidence="3">Lipoprotein</fullName>
    </recommendedName>
</protein>
<dbReference type="PROSITE" id="PS51257">
    <property type="entry name" value="PROKAR_LIPOPROTEIN"/>
    <property type="match status" value="1"/>
</dbReference>
<sequence>MSGSRMTRLVFWVVTGVLAGCSRRADLVPPSQPEIKAVPATPIAEKKTDLGVQTWNPEWNRIVEQALPPEMLSARAGRDVRPFCPRFNAMSDGNRRAFWAYFFQALAGAEAGLVPTADVRHTDVQVPVKDTVTKRMVRSEGLLQLTYMDPRRYGCDFDWDKDKLLLERDPTKTILQPMNNLTCGVKILDNQLIAQRKPLLSQSGYWSTLRPGGPSYRVFAKQMTNVPAVCRQAPSLGESKTAIAYAKPATEATRDQATGLK</sequence>
<name>A0A2N9MAG1_9BACT</name>
<dbReference type="Proteomes" id="UP000239735">
    <property type="component" value="Unassembled WGS sequence"/>
</dbReference>